<evidence type="ECO:0000313" key="7">
    <source>
        <dbReference type="Proteomes" id="UP001597068"/>
    </source>
</evidence>
<keyword evidence="7" id="KW-1185">Reference proteome</keyword>
<reference evidence="7" key="1">
    <citation type="journal article" date="2019" name="Int. J. Syst. Evol. Microbiol.">
        <title>The Global Catalogue of Microorganisms (GCM) 10K type strain sequencing project: providing services to taxonomists for standard genome sequencing and annotation.</title>
        <authorList>
            <consortium name="The Broad Institute Genomics Platform"/>
            <consortium name="The Broad Institute Genome Sequencing Center for Infectious Disease"/>
            <person name="Wu L."/>
            <person name="Ma J."/>
        </authorList>
    </citation>
    <scope>NUCLEOTIDE SEQUENCE [LARGE SCALE GENOMIC DNA]</scope>
    <source>
        <strain evidence="7">CCUG 50873</strain>
    </source>
</reference>
<dbReference type="SUPFAM" id="SSF55781">
    <property type="entry name" value="GAF domain-like"/>
    <property type="match status" value="1"/>
</dbReference>
<dbReference type="SMART" id="SM00065">
    <property type="entry name" value="GAF"/>
    <property type="match status" value="1"/>
</dbReference>
<keyword evidence="3" id="KW-0805">Transcription regulation</keyword>
<dbReference type="RefSeq" id="WP_253645758.1">
    <property type="nucleotide sequence ID" value="NZ_BAAAMO010000002.1"/>
</dbReference>
<dbReference type="Pfam" id="PF03861">
    <property type="entry name" value="ANTAR"/>
    <property type="match status" value="1"/>
</dbReference>
<dbReference type="Proteomes" id="UP001597068">
    <property type="component" value="Unassembled WGS sequence"/>
</dbReference>
<dbReference type="InterPro" id="IPR011006">
    <property type="entry name" value="CheY-like_superfamily"/>
</dbReference>
<feature type="domain" description="ANTAR" evidence="5">
    <location>
        <begin position="183"/>
        <end position="244"/>
    </location>
</feature>
<gene>
    <name evidence="6" type="ORF">ACFQ04_11515</name>
</gene>
<evidence type="ECO:0000259" key="5">
    <source>
        <dbReference type="PROSITE" id="PS50921"/>
    </source>
</evidence>
<evidence type="ECO:0000256" key="2">
    <source>
        <dbReference type="ARBA" id="ARBA00022777"/>
    </source>
</evidence>
<evidence type="ECO:0000256" key="3">
    <source>
        <dbReference type="ARBA" id="ARBA00023015"/>
    </source>
</evidence>
<protein>
    <submittedName>
        <fullName evidence="6">GAF and ANTAR domain-containing protein</fullName>
    </submittedName>
</protein>
<dbReference type="SMART" id="SM01012">
    <property type="entry name" value="ANTAR"/>
    <property type="match status" value="1"/>
</dbReference>
<comment type="caution">
    <text evidence="6">The sequence shown here is derived from an EMBL/GenBank/DDBJ whole genome shotgun (WGS) entry which is preliminary data.</text>
</comment>
<dbReference type="Gene3D" id="1.10.10.10">
    <property type="entry name" value="Winged helix-like DNA-binding domain superfamily/Winged helix DNA-binding domain"/>
    <property type="match status" value="1"/>
</dbReference>
<proteinExistence type="predicted"/>
<evidence type="ECO:0000313" key="6">
    <source>
        <dbReference type="EMBL" id="MFD0926359.1"/>
    </source>
</evidence>
<dbReference type="PROSITE" id="PS50921">
    <property type="entry name" value="ANTAR"/>
    <property type="match status" value="1"/>
</dbReference>
<dbReference type="InterPro" id="IPR012074">
    <property type="entry name" value="GAF_ANTAR"/>
</dbReference>
<keyword evidence="1" id="KW-0808">Transferase</keyword>
<keyword evidence="2" id="KW-0418">Kinase</keyword>
<dbReference type="InterPro" id="IPR003018">
    <property type="entry name" value="GAF"/>
</dbReference>
<name>A0ABW3G7X1_9NOCA</name>
<sequence>MSTDSINLFEELSAMTPAVHAHAEIARMSAAAQGAGGPTPSMDEVLDSITASARTILPQVDHVSLSLVHRDRFGRVRRERTVAGGELSQLFADTQWDSGSGPGIDAVVGGREVLVDDVDTEPRWPDLMALVRARTPIKSMLCVRIALADRDLGILVLHSERRHAFRRADAELASLLGVHAAVAVSTARRADQFTQALASRDVIGQAKGMVMERFDVDADRAFAILARLSQETNTPVAVVARRLVDIDHPAREGSEGLDAAGCTVTG</sequence>
<dbReference type="InterPro" id="IPR029016">
    <property type="entry name" value="GAF-like_dom_sf"/>
</dbReference>
<accession>A0ABW3G7X1</accession>
<dbReference type="PIRSF" id="PIRSF036625">
    <property type="entry name" value="GAF_ANTAR"/>
    <property type="match status" value="1"/>
</dbReference>
<dbReference type="Gene3D" id="3.30.450.40">
    <property type="match status" value="1"/>
</dbReference>
<dbReference type="Pfam" id="PF13185">
    <property type="entry name" value="GAF_2"/>
    <property type="match status" value="1"/>
</dbReference>
<dbReference type="EMBL" id="JBHTIL010000001">
    <property type="protein sequence ID" value="MFD0926359.1"/>
    <property type="molecule type" value="Genomic_DNA"/>
</dbReference>
<evidence type="ECO:0000256" key="4">
    <source>
        <dbReference type="ARBA" id="ARBA00023163"/>
    </source>
</evidence>
<evidence type="ECO:0000256" key="1">
    <source>
        <dbReference type="ARBA" id="ARBA00022679"/>
    </source>
</evidence>
<organism evidence="6 7">
    <name type="scientific">Williamsia deligens</name>
    <dbReference type="NCBI Taxonomy" id="321325"/>
    <lineage>
        <taxon>Bacteria</taxon>
        <taxon>Bacillati</taxon>
        <taxon>Actinomycetota</taxon>
        <taxon>Actinomycetes</taxon>
        <taxon>Mycobacteriales</taxon>
        <taxon>Nocardiaceae</taxon>
        <taxon>Williamsia</taxon>
    </lineage>
</organism>
<dbReference type="InterPro" id="IPR036388">
    <property type="entry name" value="WH-like_DNA-bd_sf"/>
</dbReference>
<dbReference type="SUPFAM" id="SSF52172">
    <property type="entry name" value="CheY-like"/>
    <property type="match status" value="1"/>
</dbReference>
<dbReference type="InterPro" id="IPR005561">
    <property type="entry name" value="ANTAR"/>
</dbReference>
<keyword evidence="4" id="KW-0804">Transcription</keyword>